<accession>A0ABS8VRF6</accession>
<name>A0ABS8VRF6_DATST</name>
<reference evidence="1 2" key="1">
    <citation type="journal article" date="2021" name="BMC Genomics">
        <title>Datura genome reveals duplications of psychoactive alkaloid biosynthetic genes and high mutation rate following tissue culture.</title>
        <authorList>
            <person name="Rajewski A."/>
            <person name="Carter-House D."/>
            <person name="Stajich J."/>
            <person name="Litt A."/>
        </authorList>
    </citation>
    <scope>NUCLEOTIDE SEQUENCE [LARGE SCALE GENOMIC DNA]</scope>
    <source>
        <strain evidence="1">AR-01</strain>
    </source>
</reference>
<protein>
    <submittedName>
        <fullName evidence="1">Uncharacterized protein</fullName>
    </submittedName>
</protein>
<sequence>MQMMIRETPVNRSYKAVNWAYKKSLMLEPAKHRTDRWCVACELPVKTAEMPTKVQVRGLRLQATAQHLRFAGSFADHDRRNAKVAPKG</sequence>
<proteinExistence type="predicted"/>
<evidence type="ECO:0000313" key="2">
    <source>
        <dbReference type="Proteomes" id="UP000823775"/>
    </source>
</evidence>
<keyword evidence="2" id="KW-1185">Reference proteome</keyword>
<comment type="caution">
    <text evidence="1">The sequence shown here is derived from an EMBL/GenBank/DDBJ whole genome shotgun (WGS) entry which is preliminary data.</text>
</comment>
<dbReference type="EMBL" id="JACEIK010005688">
    <property type="protein sequence ID" value="MCE0482033.1"/>
    <property type="molecule type" value="Genomic_DNA"/>
</dbReference>
<evidence type="ECO:0000313" key="1">
    <source>
        <dbReference type="EMBL" id="MCE0482033.1"/>
    </source>
</evidence>
<dbReference type="Proteomes" id="UP000823775">
    <property type="component" value="Unassembled WGS sequence"/>
</dbReference>
<gene>
    <name evidence="1" type="ORF">HAX54_040343</name>
</gene>
<organism evidence="1 2">
    <name type="scientific">Datura stramonium</name>
    <name type="common">Jimsonweed</name>
    <name type="synonym">Common thornapple</name>
    <dbReference type="NCBI Taxonomy" id="4076"/>
    <lineage>
        <taxon>Eukaryota</taxon>
        <taxon>Viridiplantae</taxon>
        <taxon>Streptophyta</taxon>
        <taxon>Embryophyta</taxon>
        <taxon>Tracheophyta</taxon>
        <taxon>Spermatophyta</taxon>
        <taxon>Magnoliopsida</taxon>
        <taxon>eudicotyledons</taxon>
        <taxon>Gunneridae</taxon>
        <taxon>Pentapetalae</taxon>
        <taxon>asterids</taxon>
        <taxon>lamiids</taxon>
        <taxon>Solanales</taxon>
        <taxon>Solanaceae</taxon>
        <taxon>Solanoideae</taxon>
        <taxon>Datureae</taxon>
        <taxon>Datura</taxon>
    </lineage>
</organism>